<dbReference type="InterPro" id="IPR004182">
    <property type="entry name" value="GRAM"/>
</dbReference>
<dbReference type="PANTHER" id="PTHR23319">
    <property type="entry name" value="GRAM DOMAIN CONTAINING 1B, ISOFORM E"/>
    <property type="match status" value="1"/>
</dbReference>
<feature type="region of interest" description="Disordered" evidence="5">
    <location>
        <begin position="364"/>
        <end position="383"/>
    </location>
</feature>
<dbReference type="GO" id="GO:0140268">
    <property type="term" value="C:endoplasmic reticulum-plasma membrane contact site"/>
    <property type="evidence" value="ECO:0007669"/>
    <property type="project" value="TreeGrafter"/>
</dbReference>
<feature type="compositionally biased region" description="Acidic residues" evidence="5">
    <location>
        <begin position="159"/>
        <end position="169"/>
    </location>
</feature>
<dbReference type="GO" id="GO:0005789">
    <property type="term" value="C:endoplasmic reticulum membrane"/>
    <property type="evidence" value="ECO:0007669"/>
    <property type="project" value="UniProtKB-ARBA"/>
</dbReference>
<feature type="transmembrane region" description="Helical" evidence="6">
    <location>
        <begin position="1076"/>
        <end position="1097"/>
    </location>
</feature>
<feature type="compositionally biased region" description="Basic residues" evidence="5">
    <location>
        <begin position="583"/>
        <end position="602"/>
    </location>
</feature>
<keyword evidence="2 6" id="KW-0812">Transmembrane</keyword>
<dbReference type="PANTHER" id="PTHR23319:SF4">
    <property type="entry name" value="GRAM DOMAIN CONTAINING 1B, ISOFORM E"/>
    <property type="match status" value="1"/>
</dbReference>
<feature type="region of interest" description="Disordered" evidence="5">
    <location>
        <begin position="283"/>
        <end position="302"/>
    </location>
</feature>
<keyword evidence="3 6" id="KW-1133">Transmembrane helix</keyword>
<dbReference type="STRING" id="70667.A0A183T2Q1"/>
<protein>
    <submittedName>
        <fullName evidence="10">GRAM domain-containing protein 1B</fullName>
    </submittedName>
</protein>
<feature type="region of interest" description="Disordered" evidence="5">
    <location>
        <begin position="758"/>
        <end position="786"/>
    </location>
</feature>
<dbReference type="CDD" id="cd13220">
    <property type="entry name" value="PH-GRAM_GRAMDC"/>
    <property type="match status" value="1"/>
</dbReference>
<feature type="region of interest" description="Disordered" evidence="5">
    <location>
        <begin position="583"/>
        <end position="620"/>
    </location>
</feature>
<evidence type="ECO:0000259" key="7">
    <source>
        <dbReference type="PROSITE" id="PS51778"/>
    </source>
</evidence>
<dbReference type="PROSITE" id="PS51778">
    <property type="entry name" value="VAST"/>
    <property type="match status" value="1"/>
</dbReference>
<dbReference type="Proteomes" id="UP000275846">
    <property type="component" value="Unassembled WGS sequence"/>
</dbReference>
<dbReference type="Gene3D" id="2.30.29.30">
    <property type="entry name" value="Pleckstrin-homology domain (PH domain)/Phosphotyrosine-binding domain (PTB)"/>
    <property type="match status" value="1"/>
</dbReference>
<accession>A0A183T2Q1</accession>
<feature type="compositionally biased region" description="Low complexity" evidence="5">
    <location>
        <begin position="239"/>
        <end position="248"/>
    </location>
</feature>
<dbReference type="Pfam" id="PF02893">
    <property type="entry name" value="GRAM"/>
    <property type="match status" value="1"/>
</dbReference>
<dbReference type="SMART" id="SM00568">
    <property type="entry name" value="GRAM"/>
    <property type="match status" value="1"/>
</dbReference>
<dbReference type="GO" id="GO:0032934">
    <property type="term" value="F:sterol binding"/>
    <property type="evidence" value="ECO:0007669"/>
    <property type="project" value="TreeGrafter"/>
</dbReference>
<dbReference type="Pfam" id="PF16016">
    <property type="entry name" value="VASt"/>
    <property type="match status" value="1"/>
</dbReference>
<keyword evidence="9" id="KW-1185">Reference proteome</keyword>
<feature type="domain" description="VASt" evidence="7">
    <location>
        <begin position="790"/>
        <end position="971"/>
    </location>
</feature>
<reference evidence="10" key="1">
    <citation type="submission" date="2016-06" db="UniProtKB">
        <authorList>
            <consortium name="WormBaseParasite"/>
        </authorList>
    </citation>
    <scope>IDENTIFICATION</scope>
</reference>
<dbReference type="GO" id="GO:0120015">
    <property type="term" value="F:sterol transfer activity"/>
    <property type="evidence" value="ECO:0007669"/>
    <property type="project" value="TreeGrafter"/>
</dbReference>
<sequence length="1182" mass="130052">MGEYAQTLKERLFDAYRLTADPYTIVNRTSTNTSVLRAPQRLTANVVTVHYNQIKPAPCLALIPGSSLCLVHPDSLPSVAQTVEITTANPLEKNAGIVKRHVNQRRHQVVWDTKLGLYQLFETFEVANRNKELVVPRPMVQNLKKKTVTENTICGPKEEAEEDDEEEETDHPSQCVDVPSTKALWYIGSSAPLSTSVNVSSFLTPNSRSYSGNLDVISRGRPDMHNHLSDEQYPDEDSGSNGSKNSGNRPSLSVPIHRELNKLDKCLGKEQVATDTSNFSPYVHATSSSHESELPSYSIPSLNRHTDAENAVAQPGWPDNSDSSEIFSSSILNLSSTDESYETTSPKYHDENALQPAYNGTIVVPEDDEDSRAPSPRPPNKKISSWYQQSLARSYRAKVHQFQRIFKNTPVDTNRLLVDYSCALSKSNNGLLLQGRMYITEHWICFYSKIIYEQKIFLAVKDIVLVTKAKTARVIPNAIQITVSAPKPERYFFTSFAARERTYAILKKVCQNCHGGGVTNMEEILCQVQDVYGDESLAVLDCANFDERGLYNDTQFESYPSSSECDLQSDLVSAGCVGGLHHRQSYRRKRNRQHNSKRKKSKLWSAPPPPPPVQDVSLSKSSLHTPLGLSRCASLGTCTQLSSTHPIGEHSYIINDTTSRAMSKHGGASMSGFSDIGVMDCSSGSSEHIGGSAPEAENNHTSLSSGELSDSDTTDDVGNAPTVPDCWALANAGEVIFNYEEDERPVSPPLPAVTVEQIRRRKRRTRSGSSGLAATDKSGPASCGRSHTHNGRVYADTAINLNVDALFACLFTDSQFFAQFCKHRGTFDVLQSSWPPKPWPRPPVDEVEAFLKRSISYTLSLKQRLGPRTCSALEQQTLLLRETIPGVRYVVDAKVTNEAVPLCNCFHVVSRYCLLRKSATVSQLKICSEVVYDKPVFFGAKNIIESTCKSSLTDNFTDLVNQLSAAASHLTNEQRLTGGALVAPQDTQQKPDYEHQEGSTTACDTDAASRRYRATAGAPVGPAGGGKSDLQPAVVSSIGKKALSGGFNPHVQMTGQTVPNAFSAFASPTGHSDRSWLFVIAMSLILCVCLSVVYNRFLQLEQWAYRMEFANRRVPTSDSVGQPLRSFATPEVKSVCSEELESLRLLVKSVSQVIDQVRCVSPACGQTNSCWMVLITKLLQGP</sequence>
<keyword evidence="4 6" id="KW-0472">Membrane</keyword>
<reference evidence="8 9" key="2">
    <citation type="submission" date="2018-11" db="EMBL/GenBank/DDBJ databases">
        <authorList>
            <consortium name="Pathogen Informatics"/>
        </authorList>
    </citation>
    <scope>NUCLEOTIDE SEQUENCE [LARGE SCALE GENOMIC DNA]</scope>
    <source>
        <strain evidence="8 9">NST_G2</strain>
    </source>
</reference>
<gene>
    <name evidence="8" type="ORF">SSLN_LOCUS10749</name>
</gene>
<feature type="region of interest" description="Disordered" evidence="5">
    <location>
        <begin position="210"/>
        <end position="255"/>
    </location>
</feature>
<organism evidence="10">
    <name type="scientific">Schistocephalus solidus</name>
    <name type="common">Tapeworm</name>
    <dbReference type="NCBI Taxonomy" id="70667"/>
    <lineage>
        <taxon>Eukaryota</taxon>
        <taxon>Metazoa</taxon>
        <taxon>Spiralia</taxon>
        <taxon>Lophotrochozoa</taxon>
        <taxon>Platyhelminthes</taxon>
        <taxon>Cestoda</taxon>
        <taxon>Eucestoda</taxon>
        <taxon>Diphyllobothriidea</taxon>
        <taxon>Diphyllobothriidae</taxon>
        <taxon>Schistocephalus</taxon>
    </lineage>
</organism>
<proteinExistence type="predicted"/>
<dbReference type="WBParaSite" id="SSLN_0001117001-mRNA-1">
    <property type="protein sequence ID" value="SSLN_0001117001-mRNA-1"/>
    <property type="gene ID" value="SSLN_0001117001"/>
</dbReference>
<dbReference type="InterPro" id="IPR011993">
    <property type="entry name" value="PH-like_dom_sf"/>
</dbReference>
<evidence type="ECO:0000256" key="2">
    <source>
        <dbReference type="ARBA" id="ARBA00022692"/>
    </source>
</evidence>
<name>A0A183T2Q1_SCHSO</name>
<feature type="compositionally biased region" description="Basic and acidic residues" evidence="5">
    <location>
        <begin position="218"/>
        <end position="230"/>
    </location>
</feature>
<feature type="region of interest" description="Disordered" evidence="5">
    <location>
        <begin position="154"/>
        <end position="176"/>
    </location>
</feature>
<dbReference type="InterPro" id="IPR051482">
    <property type="entry name" value="Cholesterol_transport"/>
</dbReference>
<comment type="subcellular location">
    <subcellularLocation>
        <location evidence="1">Membrane</location>
        <topology evidence="1">Single-pass membrane protein</topology>
    </subcellularLocation>
</comment>
<evidence type="ECO:0000256" key="6">
    <source>
        <dbReference type="SAM" id="Phobius"/>
    </source>
</evidence>
<evidence type="ECO:0000313" key="9">
    <source>
        <dbReference type="Proteomes" id="UP000275846"/>
    </source>
</evidence>
<feature type="region of interest" description="Disordered" evidence="5">
    <location>
        <begin position="982"/>
        <end position="1004"/>
    </location>
</feature>
<dbReference type="AlphaFoldDB" id="A0A183T2Q1"/>
<evidence type="ECO:0000256" key="1">
    <source>
        <dbReference type="ARBA" id="ARBA00004167"/>
    </source>
</evidence>
<feature type="compositionally biased region" description="Polar residues" evidence="5">
    <location>
        <begin position="699"/>
        <end position="708"/>
    </location>
</feature>
<evidence type="ECO:0000256" key="5">
    <source>
        <dbReference type="SAM" id="MobiDB-lite"/>
    </source>
</evidence>
<dbReference type="GO" id="GO:0032366">
    <property type="term" value="P:intracellular sterol transport"/>
    <property type="evidence" value="ECO:0007669"/>
    <property type="project" value="TreeGrafter"/>
</dbReference>
<dbReference type="OrthoDB" id="2162691at2759"/>
<feature type="region of interest" description="Disordered" evidence="5">
    <location>
        <begin position="682"/>
        <end position="720"/>
    </location>
</feature>
<dbReference type="GO" id="GO:0005886">
    <property type="term" value="C:plasma membrane"/>
    <property type="evidence" value="ECO:0007669"/>
    <property type="project" value="TreeGrafter"/>
</dbReference>
<evidence type="ECO:0000313" key="8">
    <source>
        <dbReference type="EMBL" id="VDL97134.1"/>
    </source>
</evidence>
<dbReference type="EMBL" id="UYSU01036068">
    <property type="protein sequence ID" value="VDL97134.1"/>
    <property type="molecule type" value="Genomic_DNA"/>
</dbReference>
<dbReference type="InterPro" id="IPR031968">
    <property type="entry name" value="VASt"/>
</dbReference>
<evidence type="ECO:0000313" key="10">
    <source>
        <dbReference type="WBParaSite" id="SSLN_0001117001-mRNA-1"/>
    </source>
</evidence>
<evidence type="ECO:0000256" key="3">
    <source>
        <dbReference type="ARBA" id="ARBA00022989"/>
    </source>
</evidence>
<evidence type="ECO:0000256" key="4">
    <source>
        <dbReference type="ARBA" id="ARBA00023136"/>
    </source>
</evidence>